<dbReference type="GO" id="GO:0005829">
    <property type="term" value="C:cytosol"/>
    <property type="evidence" value="ECO:0007669"/>
    <property type="project" value="TreeGrafter"/>
</dbReference>
<keyword evidence="3 5" id="KW-0540">Nuclease</keyword>
<gene>
    <name evidence="7" type="ORF">OSCT_1816</name>
</gene>
<dbReference type="SMART" id="SM00732">
    <property type="entry name" value="YqgFc"/>
    <property type="match status" value="1"/>
</dbReference>
<dbReference type="eggNOG" id="COG0816">
    <property type="taxonomic scope" value="Bacteria"/>
</dbReference>
<evidence type="ECO:0000256" key="3">
    <source>
        <dbReference type="ARBA" id="ARBA00022722"/>
    </source>
</evidence>
<proteinExistence type="inferred from homology"/>
<reference evidence="7 8" key="1">
    <citation type="journal article" date="2011" name="J. Bacteriol.">
        <title>Draft genome sequence of the anoxygenic filamentous phototrophic bacterium Oscillochloris trichoides subsp. DG-6.</title>
        <authorList>
            <person name="Kuznetsov B.B."/>
            <person name="Ivanovsky R.N."/>
            <person name="Keppen O.I."/>
            <person name="Sukhacheva M.V."/>
            <person name="Bumazhkin B.K."/>
            <person name="Patutina E.O."/>
            <person name="Beletsky A.V."/>
            <person name="Mardanov A.V."/>
            <person name="Baslerov R.V."/>
            <person name="Panteleeva A.N."/>
            <person name="Kolganova T.V."/>
            <person name="Ravin N.V."/>
            <person name="Skryabin K.G."/>
        </authorList>
    </citation>
    <scope>NUCLEOTIDE SEQUENCE [LARGE SCALE GENOMIC DNA]</scope>
    <source>
        <strain evidence="7 8">DG-6</strain>
    </source>
</reference>
<protein>
    <recommendedName>
        <fullName evidence="5">Putative pre-16S rRNA nuclease</fullName>
        <ecNumber evidence="5">3.1.-.-</ecNumber>
    </recommendedName>
</protein>
<dbReference type="GO" id="GO:0016788">
    <property type="term" value="F:hydrolase activity, acting on ester bonds"/>
    <property type="evidence" value="ECO:0007669"/>
    <property type="project" value="UniProtKB-UniRule"/>
</dbReference>
<dbReference type="GO" id="GO:0000967">
    <property type="term" value="P:rRNA 5'-end processing"/>
    <property type="evidence" value="ECO:0007669"/>
    <property type="project" value="UniProtKB-UniRule"/>
</dbReference>
<dbReference type="EC" id="3.1.-.-" evidence="5"/>
<dbReference type="Proteomes" id="UP000054010">
    <property type="component" value="Unassembled WGS sequence"/>
</dbReference>
<evidence type="ECO:0000256" key="5">
    <source>
        <dbReference type="HAMAP-Rule" id="MF_00651"/>
    </source>
</evidence>
<evidence type="ECO:0000313" key="8">
    <source>
        <dbReference type="Proteomes" id="UP000054010"/>
    </source>
</evidence>
<dbReference type="InterPro" id="IPR037027">
    <property type="entry name" value="YqgF/RNaseH-like_dom_sf"/>
</dbReference>
<dbReference type="HOGENOM" id="CLU_098240_2_0_0"/>
<dbReference type="PANTHER" id="PTHR33317:SF4">
    <property type="entry name" value="POLYNUCLEOTIDYL TRANSFERASE, RIBONUCLEASE H-LIKE SUPERFAMILY PROTEIN"/>
    <property type="match status" value="1"/>
</dbReference>
<dbReference type="STRING" id="765420.OSCT_1816"/>
<comment type="similarity">
    <text evidence="5">Belongs to the YqgF HJR family.</text>
</comment>
<dbReference type="Pfam" id="PF03652">
    <property type="entry name" value="RuvX"/>
    <property type="match status" value="1"/>
</dbReference>
<dbReference type="CDD" id="cd16964">
    <property type="entry name" value="YqgF"/>
    <property type="match status" value="1"/>
</dbReference>
<dbReference type="InterPro" id="IPR006641">
    <property type="entry name" value="YqgF/RNaseH-like_dom"/>
</dbReference>
<name>E1IER5_9CHLR</name>
<evidence type="ECO:0000256" key="4">
    <source>
        <dbReference type="ARBA" id="ARBA00022801"/>
    </source>
</evidence>
<keyword evidence="2 5" id="KW-0690">Ribosome biogenesis</keyword>
<feature type="domain" description="YqgF/RNase H-like" evidence="6">
    <location>
        <begin position="4"/>
        <end position="104"/>
    </location>
</feature>
<dbReference type="EMBL" id="ADVR01000061">
    <property type="protein sequence ID" value="EFO80357.1"/>
    <property type="molecule type" value="Genomic_DNA"/>
</dbReference>
<dbReference type="InterPro" id="IPR012337">
    <property type="entry name" value="RNaseH-like_sf"/>
</dbReference>
<dbReference type="GO" id="GO:0004518">
    <property type="term" value="F:nuclease activity"/>
    <property type="evidence" value="ECO:0007669"/>
    <property type="project" value="UniProtKB-KW"/>
</dbReference>
<evidence type="ECO:0000256" key="1">
    <source>
        <dbReference type="ARBA" id="ARBA00022490"/>
    </source>
</evidence>
<comment type="function">
    <text evidence="5">Could be a nuclease involved in processing of the 5'-end of pre-16S rRNA.</text>
</comment>
<accession>E1IER5</accession>
<organism evidence="7 8">
    <name type="scientific">Oscillochloris trichoides DG-6</name>
    <dbReference type="NCBI Taxonomy" id="765420"/>
    <lineage>
        <taxon>Bacteria</taxon>
        <taxon>Bacillati</taxon>
        <taxon>Chloroflexota</taxon>
        <taxon>Chloroflexia</taxon>
        <taxon>Chloroflexales</taxon>
        <taxon>Chloroflexineae</taxon>
        <taxon>Oscillochloridaceae</taxon>
        <taxon>Oscillochloris</taxon>
    </lineage>
</organism>
<keyword evidence="8" id="KW-1185">Reference proteome</keyword>
<keyword evidence="4 5" id="KW-0378">Hydrolase</keyword>
<sequence length="148" mass="16319">MAEQRLLGLDVGDRRIGVALSDALGMLASPLTTINANPRSQAITMIARLVREHEVQGIVVGLPLTLRGEIGPQAEQTRSFAQELERQVGLPVMLFDERYTTTVAEQLLREMGVKPEKRKQQIDQVAASIILQDYLDHIRNGGAGGYQE</sequence>
<evidence type="ECO:0000313" key="7">
    <source>
        <dbReference type="EMBL" id="EFO80357.1"/>
    </source>
</evidence>
<dbReference type="PANTHER" id="PTHR33317">
    <property type="entry name" value="POLYNUCLEOTIDYL TRANSFERASE, RIBONUCLEASE H-LIKE SUPERFAMILY PROTEIN"/>
    <property type="match status" value="1"/>
</dbReference>
<keyword evidence="1 5" id="KW-0963">Cytoplasm</keyword>
<dbReference type="AlphaFoldDB" id="E1IER5"/>
<dbReference type="Gene3D" id="3.30.420.140">
    <property type="entry name" value="YqgF/RNase H-like domain"/>
    <property type="match status" value="1"/>
</dbReference>
<dbReference type="InterPro" id="IPR005227">
    <property type="entry name" value="YqgF"/>
</dbReference>
<evidence type="ECO:0000259" key="6">
    <source>
        <dbReference type="SMART" id="SM00732"/>
    </source>
</evidence>
<dbReference type="SUPFAM" id="SSF53098">
    <property type="entry name" value="Ribonuclease H-like"/>
    <property type="match status" value="1"/>
</dbReference>
<dbReference type="OrthoDB" id="9796140at2"/>
<evidence type="ECO:0000256" key="2">
    <source>
        <dbReference type="ARBA" id="ARBA00022517"/>
    </source>
</evidence>
<dbReference type="HAMAP" id="MF_00651">
    <property type="entry name" value="Nuclease_YqgF"/>
    <property type="match status" value="1"/>
</dbReference>
<comment type="subcellular location">
    <subcellularLocation>
        <location evidence="5">Cytoplasm</location>
    </subcellularLocation>
</comment>
<dbReference type="NCBIfam" id="TIGR00250">
    <property type="entry name" value="RNAse_H_YqgF"/>
    <property type="match status" value="1"/>
</dbReference>
<comment type="caution">
    <text evidence="7">The sequence shown here is derived from an EMBL/GenBank/DDBJ whole genome shotgun (WGS) entry which is preliminary data.</text>
</comment>